<feature type="region of interest" description="Disordered" evidence="1">
    <location>
        <begin position="1"/>
        <end position="23"/>
    </location>
</feature>
<dbReference type="AlphaFoldDB" id="A0A644Y0L4"/>
<comment type="caution">
    <text evidence="2">The sequence shown here is derived from an EMBL/GenBank/DDBJ whole genome shotgun (WGS) entry which is preliminary data.</text>
</comment>
<protein>
    <submittedName>
        <fullName evidence="2">Uncharacterized protein</fullName>
    </submittedName>
</protein>
<evidence type="ECO:0000313" key="2">
    <source>
        <dbReference type="EMBL" id="MPM22055.1"/>
    </source>
</evidence>
<feature type="compositionally biased region" description="Basic and acidic residues" evidence="1">
    <location>
        <begin position="12"/>
        <end position="23"/>
    </location>
</feature>
<organism evidence="2">
    <name type="scientific">bioreactor metagenome</name>
    <dbReference type="NCBI Taxonomy" id="1076179"/>
    <lineage>
        <taxon>unclassified sequences</taxon>
        <taxon>metagenomes</taxon>
        <taxon>ecological metagenomes</taxon>
    </lineage>
</organism>
<reference evidence="2" key="1">
    <citation type="submission" date="2019-08" db="EMBL/GenBank/DDBJ databases">
        <authorList>
            <person name="Kucharzyk K."/>
            <person name="Murdoch R.W."/>
            <person name="Higgins S."/>
            <person name="Loffler F."/>
        </authorList>
    </citation>
    <scope>NUCLEOTIDE SEQUENCE</scope>
</reference>
<dbReference type="EMBL" id="VSSQ01003725">
    <property type="protein sequence ID" value="MPM22055.1"/>
    <property type="molecule type" value="Genomic_DNA"/>
</dbReference>
<accession>A0A644Y0L4</accession>
<name>A0A644Y0L4_9ZZZZ</name>
<sequence>MRKQKFVRKHENRPYARDDGAALRDFQESLDNA</sequence>
<gene>
    <name evidence="2" type="ORF">SDC9_68505</name>
</gene>
<evidence type="ECO:0000256" key="1">
    <source>
        <dbReference type="SAM" id="MobiDB-lite"/>
    </source>
</evidence>
<proteinExistence type="predicted"/>
<feature type="compositionally biased region" description="Basic residues" evidence="1">
    <location>
        <begin position="1"/>
        <end position="11"/>
    </location>
</feature>